<evidence type="ECO:0000313" key="14">
    <source>
        <dbReference type="Proteomes" id="UP001642464"/>
    </source>
</evidence>
<evidence type="ECO:0000256" key="8">
    <source>
        <dbReference type="ARBA" id="ARBA00023136"/>
    </source>
</evidence>
<gene>
    <name evidence="13" type="ORF">SCF082_LOCUS33806</name>
</gene>
<comment type="caution">
    <text evidence="13">The sequence shown here is derived from an EMBL/GenBank/DDBJ whole genome shotgun (WGS) entry which is preliminary data.</text>
</comment>
<protein>
    <submittedName>
        <fullName evidence="13">Uncharacterized protein</fullName>
    </submittedName>
</protein>
<name>A0ABP0NT73_9DINO</name>
<feature type="transmembrane region" description="Helical" evidence="12">
    <location>
        <begin position="91"/>
        <end position="113"/>
    </location>
</feature>
<evidence type="ECO:0000256" key="5">
    <source>
        <dbReference type="ARBA" id="ARBA00022737"/>
    </source>
</evidence>
<keyword evidence="3 10" id="KW-0813">Transport</keyword>
<keyword evidence="8 9" id="KW-0472">Membrane</keyword>
<keyword evidence="5" id="KW-0677">Repeat</keyword>
<keyword evidence="6 12" id="KW-1133">Transmembrane helix</keyword>
<evidence type="ECO:0000256" key="1">
    <source>
        <dbReference type="ARBA" id="ARBA00004225"/>
    </source>
</evidence>
<keyword evidence="14" id="KW-1185">Reference proteome</keyword>
<dbReference type="Gene3D" id="1.50.40.10">
    <property type="entry name" value="Mitochondrial carrier domain"/>
    <property type="match status" value="1"/>
</dbReference>
<feature type="compositionally biased region" description="Pro residues" evidence="11">
    <location>
        <begin position="223"/>
        <end position="233"/>
    </location>
</feature>
<accession>A0ABP0NT73</accession>
<reference evidence="13 14" key="1">
    <citation type="submission" date="2024-02" db="EMBL/GenBank/DDBJ databases">
        <authorList>
            <person name="Chen Y."/>
            <person name="Shah S."/>
            <person name="Dougan E. K."/>
            <person name="Thang M."/>
            <person name="Chan C."/>
        </authorList>
    </citation>
    <scope>NUCLEOTIDE SEQUENCE [LARGE SCALE GENOMIC DNA]</scope>
</reference>
<evidence type="ECO:0000256" key="4">
    <source>
        <dbReference type="ARBA" id="ARBA00022692"/>
    </source>
</evidence>
<evidence type="ECO:0000256" key="3">
    <source>
        <dbReference type="ARBA" id="ARBA00022448"/>
    </source>
</evidence>
<evidence type="ECO:0000256" key="10">
    <source>
        <dbReference type="RuleBase" id="RU000488"/>
    </source>
</evidence>
<evidence type="ECO:0000256" key="11">
    <source>
        <dbReference type="SAM" id="MobiDB-lite"/>
    </source>
</evidence>
<dbReference type="SUPFAM" id="SSF103506">
    <property type="entry name" value="Mitochondrial carrier"/>
    <property type="match status" value="1"/>
</dbReference>
<dbReference type="Proteomes" id="UP001642464">
    <property type="component" value="Unassembled WGS sequence"/>
</dbReference>
<feature type="region of interest" description="Disordered" evidence="11">
    <location>
        <begin position="223"/>
        <end position="257"/>
    </location>
</feature>
<comment type="similarity">
    <text evidence="2 10">Belongs to the mitochondrial carrier (TC 2.A.29) family.</text>
</comment>
<proteinExistence type="inferred from homology"/>
<organism evidence="13 14">
    <name type="scientific">Durusdinium trenchii</name>
    <dbReference type="NCBI Taxonomy" id="1381693"/>
    <lineage>
        <taxon>Eukaryota</taxon>
        <taxon>Sar</taxon>
        <taxon>Alveolata</taxon>
        <taxon>Dinophyceae</taxon>
        <taxon>Suessiales</taxon>
        <taxon>Symbiodiniaceae</taxon>
        <taxon>Durusdinium</taxon>
    </lineage>
</organism>
<dbReference type="InterPro" id="IPR023395">
    <property type="entry name" value="MCP_dom_sf"/>
</dbReference>
<dbReference type="PANTHER" id="PTHR45788">
    <property type="entry name" value="SUCCINATE/FUMARATE MITOCHONDRIAL TRANSPORTER-RELATED"/>
    <property type="match status" value="1"/>
</dbReference>
<dbReference type="Pfam" id="PF00153">
    <property type="entry name" value="Mito_carr"/>
    <property type="match status" value="1"/>
</dbReference>
<dbReference type="InterPro" id="IPR018108">
    <property type="entry name" value="MCP_transmembrane"/>
</dbReference>
<evidence type="ECO:0000256" key="12">
    <source>
        <dbReference type="SAM" id="Phobius"/>
    </source>
</evidence>
<dbReference type="InterPro" id="IPR049563">
    <property type="entry name" value="TXTP-like"/>
</dbReference>
<keyword evidence="4 9" id="KW-0812">Transmembrane</keyword>
<dbReference type="EMBL" id="CAXAMM010030380">
    <property type="protein sequence ID" value="CAK9066397.1"/>
    <property type="molecule type" value="Genomic_DNA"/>
</dbReference>
<dbReference type="PANTHER" id="PTHR45788:SF4">
    <property type="entry name" value="TRICARBOXYLATE TRANSPORT PROTEIN, MITOCHONDRIAL"/>
    <property type="match status" value="1"/>
</dbReference>
<feature type="repeat" description="Solcar" evidence="9">
    <location>
        <begin position="346"/>
        <end position="427"/>
    </location>
</feature>
<dbReference type="PROSITE" id="PS50920">
    <property type="entry name" value="SOLCAR"/>
    <property type="match status" value="1"/>
</dbReference>
<sequence>MLQMRRPPRRRSADFFPTAEVSERRSRPGEPVEATEVLGSLLATGVGALMVAQSSGGAVGMACIPFVSWSEGSLREAMSEAPEEVTRRLRLLAHLVNGAALAQLGTAMLQFILNDPLSGLIGGGIAAIGCQTAHPAGFRLLPTYVVLSFCHGIMQVLLNLQLFASGVPLHAMTSVRAGLMGKLAVGTLVASPLVMFLGMGMGYCLHKEFQQVLHASTPVPAAPAPLPATPAPAPGNDAPGSTSRPLPAEERAAPKAAPKAELTALEHAGIGASVGSIEMAIMRPAVFWKTELQQQRFSLSRAINPSYCYRGLPLAIASIAPITCIQFGANSLISSGIKATKGASELRESERLGVAVVAGAASALVQCPCQLVEVNQSNHGSSMFSTARRVVSEYGFLGLYRGYSMGATREGIFCSSYMAVNPMVKSWVQEQRLELSDAAATLAASASWIWERMGRCRYDLESQQRSGAPSRRVQLVTSIVKKGGGYAGVEGMDNSTL</sequence>
<feature type="transmembrane region" description="Helical" evidence="12">
    <location>
        <begin position="144"/>
        <end position="171"/>
    </location>
</feature>
<evidence type="ECO:0000256" key="9">
    <source>
        <dbReference type="PROSITE-ProRule" id="PRU00282"/>
    </source>
</evidence>
<keyword evidence="7" id="KW-0496">Mitochondrion</keyword>
<evidence type="ECO:0000256" key="7">
    <source>
        <dbReference type="ARBA" id="ARBA00023128"/>
    </source>
</evidence>
<feature type="transmembrane region" description="Helical" evidence="12">
    <location>
        <begin position="183"/>
        <end position="203"/>
    </location>
</feature>
<evidence type="ECO:0000256" key="6">
    <source>
        <dbReference type="ARBA" id="ARBA00022989"/>
    </source>
</evidence>
<evidence type="ECO:0000256" key="2">
    <source>
        <dbReference type="ARBA" id="ARBA00006375"/>
    </source>
</evidence>
<comment type="subcellular location">
    <subcellularLocation>
        <location evidence="1">Mitochondrion membrane</location>
        <topology evidence="1">Multi-pass membrane protein</topology>
    </subcellularLocation>
</comment>
<evidence type="ECO:0000313" key="13">
    <source>
        <dbReference type="EMBL" id="CAK9066397.1"/>
    </source>
</evidence>